<dbReference type="InterPro" id="IPR027417">
    <property type="entry name" value="P-loop_NTPase"/>
</dbReference>
<evidence type="ECO:0000259" key="15">
    <source>
        <dbReference type="SMART" id="SM00382"/>
    </source>
</evidence>
<dbReference type="GO" id="GO:0016887">
    <property type="term" value="F:ATP hydrolysis activity"/>
    <property type="evidence" value="ECO:0007669"/>
    <property type="project" value="InterPro"/>
</dbReference>
<keyword evidence="3 14" id="KW-0812">Transmembrane</keyword>
<reference evidence="17 18" key="1">
    <citation type="submission" date="2023-01" db="EMBL/GenBank/DDBJ databases">
        <title>Analysis of 21 Apiospora genomes using comparative genomics revels a genus with tremendous synthesis potential of carbohydrate active enzymes and secondary metabolites.</title>
        <authorList>
            <person name="Sorensen T."/>
        </authorList>
    </citation>
    <scope>NUCLEOTIDE SEQUENCE [LARGE SCALE GENOMIC DNA]</scope>
    <source>
        <strain evidence="17 18">CBS 117206</strain>
    </source>
</reference>
<comment type="caution">
    <text evidence="17">The sequence shown here is derived from an EMBL/GenBank/DDBJ whole genome shotgun (WGS) entry which is preliminary data.</text>
</comment>
<dbReference type="Pfam" id="PF00004">
    <property type="entry name" value="AAA"/>
    <property type="match status" value="2"/>
</dbReference>
<evidence type="ECO:0000256" key="12">
    <source>
        <dbReference type="RuleBase" id="RU003651"/>
    </source>
</evidence>
<evidence type="ECO:0000256" key="14">
    <source>
        <dbReference type="SAM" id="Phobius"/>
    </source>
</evidence>
<evidence type="ECO:0000256" key="9">
    <source>
        <dbReference type="ARBA" id="ARBA00023128"/>
    </source>
</evidence>
<keyword evidence="18" id="KW-1185">Reference proteome</keyword>
<keyword evidence="6" id="KW-0378">Hydrolase</keyword>
<dbReference type="InterPro" id="IPR050747">
    <property type="entry name" value="Mitochondrial_chaperone_BCS1"/>
</dbReference>
<comment type="similarity">
    <text evidence="2">Belongs to the AAA ATPase family. BCS1 subfamily.</text>
</comment>
<protein>
    <submittedName>
        <fullName evidence="17">Uncharacterized protein</fullName>
    </submittedName>
</protein>
<comment type="catalytic activity">
    <reaction evidence="11">
        <text>ATP + H2O = ADP + phosphate + H(+)</text>
        <dbReference type="Rhea" id="RHEA:13065"/>
        <dbReference type="ChEBI" id="CHEBI:15377"/>
        <dbReference type="ChEBI" id="CHEBI:15378"/>
        <dbReference type="ChEBI" id="CHEBI:30616"/>
        <dbReference type="ChEBI" id="CHEBI:43474"/>
        <dbReference type="ChEBI" id="CHEBI:456216"/>
    </reaction>
    <physiologicalReaction direction="left-to-right" evidence="11">
        <dbReference type="Rhea" id="RHEA:13066"/>
    </physiologicalReaction>
</comment>
<evidence type="ECO:0000256" key="8">
    <source>
        <dbReference type="ARBA" id="ARBA00022989"/>
    </source>
</evidence>
<dbReference type="EMBL" id="JAQQWP010000009">
    <property type="protein sequence ID" value="KAK8101209.1"/>
    <property type="molecule type" value="Genomic_DNA"/>
</dbReference>
<evidence type="ECO:0000256" key="13">
    <source>
        <dbReference type="SAM" id="MobiDB-lite"/>
    </source>
</evidence>
<dbReference type="Gene3D" id="3.40.50.300">
    <property type="entry name" value="P-loop containing nucleotide triphosphate hydrolases"/>
    <property type="match status" value="1"/>
</dbReference>
<feature type="domain" description="BCS1 N-terminal" evidence="16">
    <location>
        <begin position="65"/>
        <end position="274"/>
    </location>
</feature>
<dbReference type="AlphaFoldDB" id="A0AAW0QPT3"/>
<gene>
    <name evidence="17" type="ORF">PG999_011583</name>
</gene>
<comment type="subcellular location">
    <subcellularLocation>
        <location evidence="1">Mitochondrion inner membrane</location>
        <topology evidence="1">Single-pass membrane protein</topology>
    </subcellularLocation>
</comment>
<evidence type="ECO:0000256" key="7">
    <source>
        <dbReference type="ARBA" id="ARBA00022840"/>
    </source>
</evidence>
<proteinExistence type="inferred from homology"/>
<dbReference type="Pfam" id="PF25426">
    <property type="entry name" value="AAA_lid_BCS1"/>
    <property type="match status" value="1"/>
</dbReference>
<keyword evidence="5" id="KW-0999">Mitochondrion inner membrane</keyword>
<evidence type="ECO:0000256" key="11">
    <source>
        <dbReference type="ARBA" id="ARBA00048778"/>
    </source>
</evidence>
<evidence type="ECO:0000256" key="4">
    <source>
        <dbReference type="ARBA" id="ARBA00022741"/>
    </source>
</evidence>
<dbReference type="InterPro" id="IPR014851">
    <property type="entry name" value="BCS1_N"/>
</dbReference>
<evidence type="ECO:0000256" key="5">
    <source>
        <dbReference type="ARBA" id="ARBA00022792"/>
    </source>
</evidence>
<dbReference type="InterPro" id="IPR003960">
    <property type="entry name" value="ATPase_AAA_CS"/>
</dbReference>
<dbReference type="SMART" id="SM01024">
    <property type="entry name" value="BCS1_N"/>
    <property type="match status" value="1"/>
</dbReference>
<organism evidence="17 18">
    <name type="scientific">Apiospora kogelbergensis</name>
    <dbReference type="NCBI Taxonomy" id="1337665"/>
    <lineage>
        <taxon>Eukaryota</taxon>
        <taxon>Fungi</taxon>
        <taxon>Dikarya</taxon>
        <taxon>Ascomycota</taxon>
        <taxon>Pezizomycotina</taxon>
        <taxon>Sordariomycetes</taxon>
        <taxon>Xylariomycetidae</taxon>
        <taxon>Amphisphaeriales</taxon>
        <taxon>Apiosporaceae</taxon>
        <taxon>Apiospora</taxon>
    </lineage>
</organism>
<dbReference type="PROSITE" id="PS00674">
    <property type="entry name" value="AAA"/>
    <property type="match status" value="1"/>
</dbReference>
<sequence length="591" mass="65582">MDMQSLLRGVLPTMSSNATAAAAAAENGTSAHHFQLESLLPMLGLRSLLPMYGLVGTLLGIDPTFILTAFGAVWALNKVARQLYNTIYAITSEYLMCTIHISSTDDMYIHLMRWLAAQPGMTNSRSLTAETVGKTAWEDEDDSNVSRDQTGVYLNFSNQEAKSPPRFVPAIGLHNFWWRGVYYRLHRKQESVFDDGAASGFTTFKDREDLIISCLGRNPEPLKSLLKHVKESYYNGHHARTIVKRPSPMNLRRYGGRNCWQQVADRPIRDMRTVVLDKHQKMRVLADINEYLHPATPRWYANRGIPLRRGYLFYGPPGTGKTSLSFALGGVFGLDIYVISLLEPTLTEEDLGALFSSLPRRCVVLLEDIDSAGLRRPVDGLAKEEAEKKADGEGKEEKKDKEAASSDWKVSDLAKALKKESSNDDKKGISLSGLLNAIDGVASHEGRVLIMTTNVPESLDEALIRPGRVDLQVGFTNATREQARELFIRMYEADQGRRQHASNGAAVTSNGKDPVEAKLLGEDQAAGPETQSAMNTGDLDISVEELPEIAEQFAAKIPDMKFSPAEIQGYLLKRKSIPSRRLRKLTSGLRP</sequence>
<evidence type="ECO:0000256" key="6">
    <source>
        <dbReference type="ARBA" id="ARBA00022801"/>
    </source>
</evidence>
<keyword evidence="8 14" id="KW-1133">Transmembrane helix</keyword>
<dbReference type="InterPro" id="IPR057495">
    <property type="entry name" value="AAA_lid_BCS1"/>
</dbReference>
<evidence type="ECO:0000313" key="18">
    <source>
        <dbReference type="Proteomes" id="UP001392437"/>
    </source>
</evidence>
<dbReference type="GO" id="GO:0005743">
    <property type="term" value="C:mitochondrial inner membrane"/>
    <property type="evidence" value="ECO:0007669"/>
    <property type="project" value="UniProtKB-SubCell"/>
</dbReference>
<keyword evidence="4 12" id="KW-0547">Nucleotide-binding</keyword>
<dbReference type="InterPro" id="IPR003959">
    <property type="entry name" value="ATPase_AAA_core"/>
</dbReference>
<evidence type="ECO:0000256" key="10">
    <source>
        <dbReference type="ARBA" id="ARBA00023136"/>
    </source>
</evidence>
<dbReference type="Proteomes" id="UP001392437">
    <property type="component" value="Unassembled WGS sequence"/>
</dbReference>
<dbReference type="InterPro" id="IPR003593">
    <property type="entry name" value="AAA+_ATPase"/>
</dbReference>
<evidence type="ECO:0000256" key="1">
    <source>
        <dbReference type="ARBA" id="ARBA00004434"/>
    </source>
</evidence>
<keyword evidence="9" id="KW-0496">Mitochondrion</keyword>
<dbReference type="Pfam" id="PF08740">
    <property type="entry name" value="BCS1_N"/>
    <property type="match status" value="1"/>
</dbReference>
<feature type="domain" description="AAA+ ATPase" evidence="15">
    <location>
        <begin position="307"/>
        <end position="479"/>
    </location>
</feature>
<dbReference type="SUPFAM" id="SSF52540">
    <property type="entry name" value="P-loop containing nucleoside triphosphate hydrolases"/>
    <property type="match status" value="1"/>
</dbReference>
<dbReference type="GO" id="GO:0005524">
    <property type="term" value="F:ATP binding"/>
    <property type="evidence" value="ECO:0007669"/>
    <property type="project" value="UniProtKB-KW"/>
</dbReference>
<keyword evidence="7 12" id="KW-0067">ATP-binding</keyword>
<evidence type="ECO:0000259" key="16">
    <source>
        <dbReference type="SMART" id="SM01024"/>
    </source>
</evidence>
<accession>A0AAW0QPT3</accession>
<keyword evidence="10 14" id="KW-0472">Membrane</keyword>
<dbReference type="PANTHER" id="PTHR23070">
    <property type="entry name" value="BCS1 AAA-TYPE ATPASE"/>
    <property type="match status" value="1"/>
</dbReference>
<evidence type="ECO:0000256" key="2">
    <source>
        <dbReference type="ARBA" id="ARBA00007448"/>
    </source>
</evidence>
<feature type="transmembrane region" description="Helical" evidence="14">
    <location>
        <begin position="49"/>
        <end position="76"/>
    </location>
</feature>
<evidence type="ECO:0000313" key="17">
    <source>
        <dbReference type="EMBL" id="KAK8101209.1"/>
    </source>
</evidence>
<name>A0AAW0QPT3_9PEZI</name>
<evidence type="ECO:0000256" key="3">
    <source>
        <dbReference type="ARBA" id="ARBA00022692"/>
    </source>
</evidence>
<dbReference type="SMART" id="SM00382">
    <property type="entry name" value="AAA"/>
    <property type="match status" value="1"/>
</dbReference>
<feature type="region of interest" description="Disordered" evidence="13">
    <location>
        <begin position="384"/>
        <end position="404"/>
    </location>
</feature>